<feature type="signal peptide" evidence="1">
    <location>
        <begin position="1"/>
        <end position="18"/>
    </location>
</feature>
<dbReference type="EMBL" id="FQ790337">
    <property type="protein sequence ID" value="CCD51381.1"/>
    <property type="molecule type" value="Genomic_DNA"/>
</dbReference>
<accession>G2YI44</accession>
<keyword evidence="1" id="KW-0732">Signal</keyword>
<feature type="chain" id="PRO_5003440859" evidence="1">
    <location>
        <begin position="19"/>
        <end position="57"/>
    </location>
</feature>
<dbReference type="HOGENOM" id="CLU_2996304_0_0_1"/>
<evidence type="ECO:0000313" key="2">
    <source>
        <dbReference type="EMBL" id="CCD51381.1"/>
    </source>
</evidence>
<evidence type="ECO:0000313" key="3">
    <source>
        <dbReference type="Proteomes" id="UP000008177"/>
    </source>
</evidence>
<reference evidence="3" key="1">
    <citation type="journal article" date="2011" name="PLoS Genet.">
        <title>Genomic analysis of the necrotrophic fungal pathogens Sclerotinia sclerotiorum and Botrytis cinerea.</title>
        <authorList>
            <person name="Amselem J."/>
            <person name="Cuomo C.A."/>
            <person name="van Kan J.A."/>
            <person name="Viaud M."/>
            <person name="Benito E.P."/>
            <person name="Couloux A."/>
            <person name="Coutinho P.M."/>
            <person name="de Vries R.P."/>
            <person name="Dyer P.S."/>
            <person name="Fillinger S."/>
            <person name="Fournier E."/>
            <person name="Gout L."/>
            <person name="Hahn M."/>
            <person name="Kohn L."/>
            <person name="Lapalu N."/>
            <person name="Plummer K.M."/>
            <person name="Pradier J.M."/>
            <person name="Quevillon E."/>
            <person name="Sharon A."/>
            <person name="Simon A."/>
            <person name="ten Have A."/>
            <person name="Tudzynski B."/>
            <person name="Tudzynski P."/>
            <person name="Wincker P."/>
            <person name="Andrew M."/>
            <person name="Anthouard V."/>
            <person name="Beever R.E."/>
            <person name="Beffa R."/>
            <person name="Benoit I."/>
            <person name="Bouzid O."/>
            <person name="Brault B."/>
            <person name="Chen Z."/>
            <person name="Choquer M."/>
            <person name="Collemare J."/>
            <person name="Cotton P."/>
            <person name="Danchin E.G."/>
            <person name="Da Silva C."/>
            <person name="Gautier A."/>
            <person name="Giraud C."/>
            <person name="Giraud T."/>
            <person name="Gonzalez C."/>
            <person name="Grossetete S."/>
            <person name="Guldener U."/>
            <person name="Henrissat B."/>
            <person name="Howlett B.J."/>
            <person name="Kodira C."/>
            <person name="Kretschmer M."/>
            <person name="Lappartient A."/>
            <person name="Leroch M."/>
            <person name="Levis C."/>
            <person name="Mauceli E."/>
            <person name="Neuveglise C."/>
            <person name="Oeser B."/>
            <person name="Pearson M."/>
            <person name="Poulain J."/>
            <person name="Poussereau N."/>
            <person name="Quesneville H."/>
            <person name="Rascle C."/>
            <person name="Schumacher J."/>
            <person name="Segurens B."/>
            <person name="Sexton A."/>
            <person name="Silva E."/>
            <person name="Sirven C."/>
            <person name="Soanes D.M."/>
            <person name="Talbot N.J."/>
            <person name="Templeton M."/>
            <person name="Yandava C."/>
            <person name="Yarden O."/>
            <person name="Zeng Q."/>
            <person name="Rollins J.A."/>
            <person name="Lebrun M.H."/>
            <person name="Dickman M."/>
        </authorList>
    </citation>
    <scope>NUCLEOTIDE SEQUENCE [LARGE SCALE GENOMIC DNA]</scope>
    <source>
        <strain evidence="3">T4</strain>
    </source>
</reference>
<organism evidence="2 3">
    <name type="scientific">Botryotinia fuckeliana (strain T4)</name>
    <name type="common">Noble rot fungus</name>
    <name type="synonym">Botrytis cinerea</name>
    <dbReference type="NCBI Taxonomy" id="999810"/>
    <lineage>
        <taxon>Eukaryota</taxon>
        <taxon>Fungi</taxon>
        <taxon>Dikarya</taxon>
        <taxon>Ascomycota</taxon>
        <taxon>Pezizomycotina</taxon>
        <taxon>Leotiomycetes</taxon>
        <taxon>Helotiales</taxon>
        <taxon>Sclerotiniaceae</taxon>
        <taxon>Botrytis</taxon>
    </lineage>
</organism>
<gene>
    <name evidence="2" type="ORF">BofuT4_uP016870.1</name>
</gene>
<evidence type="ECO:0000256" key="1">
    <source>
        <dbReference type="SAM" id="SignalP"/>
    </source>
</evidence>
<name>G2YI44_BOTF4</name>
<protein>
    <submittedName>
        <fullName evidence="2">Uncharacterized protein</fullName>
    </submittedName>
</protein>
<dbReference type="InParanoid" id="G2YI44"/>
<dbReference type="AlphaFoldDB" id="G2YI44"/>
<proteinExistence type="predicted"/>
<sequence>MGWLIGLVVLMYWISDFGFFELGRREEEVVEEEEREGGDVICYMCLFFYCQVRKWRV</sequence>
<dbReference type="Proteomes" id="UP000008177">
    <property type="component" value="Unplaced contigs"/>
</dbReference>